<reference evidence="1" key="1">
    <citation type="journal article" date="2019" name="bioRxiv">
        <title>The Genome of the Zebra Mussel, Dreissena polymorpha: A Resource for Invasive Species Research.</title>
        <authorList>
            <person name="McCartney M.A."/>
            <person name="Auch B."/>
            <person name="Kono T."/>
            <person name="Mallez S."/>
            <person name="Zhang Y."/>
            <person name="Obille A."/>
            <person name="Becker A."/>
            <person name="Abrahante J.E."/>
            <person name="Garbe J."/>
            <person name="Badalamenti J.P."/>
            <person name="Herman A."/>
            <person name="Mangelson H."/>
            <person name="Liachko I."/>
            <person name="Sullivan S."/>
            <person name="Sone E.D."/>
            <person name="Koren S."/>
            <person name="Silverstein K.A.T."/>
            <person name="Beckman K.B."/>
            <person name="Gohl D.M."/>
        </authorList>
    </citation>
    <scope>NUCLEOTIDE SEQUENCE</scope>
    <source>
        <strain evidence="1">Duluth1</strain>
        <tissue evidence="1">Whole animal</tissue>
    </source>
</reference>
<organism evidence="1 2">
    <name type="scientific">Dreissena polymorpha</name>
    <name type="common">Zebra mussel</name>
    <name type="synonym">Mytilus polymorpha</name>
    <dbReference type="NCBI Taxonomy" id="45954"/>
    <lineage>
        <taxon>Eukaryota</taxon>
        <taxon>Metazoa</taxon>
        <taxon>Spiralia</taxon>
        <taxon>Lophotrochozoa</taxon>
        <taxon>Mollusca</taxon>
        <taxon>Bivalvia</taxon>
        <taxon>Autobranchia</taxon>
        <taxon>Heteroconchia</taxon>
        <taxon>Euheterodonta</taxon>
        <taxon>Imparidentia</taxon>
        <taxon>Neoheterodontei</taxon>
        <taxon>Myida</taxon>
        <taxon>Dreissenoidea</taxon>
        <taxon>Dreissenidae</taxon>
        <taxon>Dreissena</taxon>
    </lineage>
</organism>
<dbReference type="Proteomes" id="UP000828390">
    <property type="component" value="Unassembled WGS sequence"/>
</dbReference>
<dbReference type="EMBL" id="JAIWYP010000001">
    <property type="protein sequence ID" value="KAH3888741.1"/>
    <property type="molecule type" value="Genomic_DNA"/>
</dbReference>
<evidence type="ECO:0000313" key="1">
    <source>
        <dbReference type="EMBL" id="KAH3888741.1"/>
    </source>
</evidence>
<protein>
    <submittedName>
        <fullName evidence="1">Uncharacterized protein</fullName>
    </submittedName>
</protein>
<gene>
    <name evidence="1" type="ORF">DPMN_012781</name>
</gene>
<comment type="caution">
    <text evidence="1">The sequence shown here is derived from an EMBL/GenBank/DDBJ whole genome shotgun (WGS) entry which is preliminary data.</text>
</comment>
<accession>A0A9D4N663</accession>
<evidence type="ECO:0000313" key="2">
    <source>
        <dbReference type="Proteomes" id="UP000828390"/>
    </source>
</evidence>
<name>A0A9D4N663_DREPO</name>
<sequence>MYAMGCEPSSMPYRDLFMVMAHGTGVQYIRLNSMWKLLYAIIGGAKGELSSQKFASEVLHEVQKVI</sequence>
<reference evidence="1" key="2">
    <citation type="submission" date="2020-11" db="EMBL/GenBank/DDBJ databases">
        <authorList>
            <person name="McCartney M.A."/>
            <person name="Auch B."/>
            <person name="Kono T."/>
            <person name="Mallez S."/>
            <person name="Becker A."/>
            <person name="Gohl D.M."/>
            <person name="Silverstein K.A.T."/>
            <person name="Koren S."/>
            <person name="Bechman K.B."/>
            <person name="Herman A."/>
            <person name="Abrahante J.E."/>
            <person name="Garbe J."/>
        </authorList>
    </citation>
    <scope>NUCLEOTIDE SEQUENCE</scope>
    <source>
        <strain evidence="1">Duluth1</strain>
        <tissue evidence="1">Whole animal</tissue>
    </source>
</reference>
<proteinExistence type="predicted"/>
<dbReference type="AlphaFoldDB" id="A0A9D4N663"/>
<keyword evidence="2" id="KW-1185">Reference proteome</keyword>